<evidence type="ECO:0000313" key="6">
    <source>
        <dbReference type="EMBL" id="CRL39521.1"/>
    </source>
</evidence>
<name>A0A0M6WS42_9FIRM</name>
<keyword evidence="9" id="KW-1185">Reference proteome</keyword>
<dbReference type="RefSeq" id="WP_055068067.1">
    <property type="nucleotide sequence ID" value="NZ_CP173697.1"/>
</dbReference>
<keyword evidence="3" id="KW-0547">Nucleotide-binding</keyword>
<evidence type="ECO:0000313" key="11">
    <source>
        <dbReference type="Proteomes" id="UP000446657"/>
    </source>
</evidence>
<evidence type="ECO:0000256" key="3">
    <source>
        <dbReference type="ARBA" id="ARBA00022741"/>
    </source>
</evidence>
<gene>
    <name evidence="7" type="primary">ybhF_7</name>
    <name evidence="7" type="ORF">ERS852420_03417</name>
    <name evidence="8" type="ORF">GMD30_14965</name>
    <name evidence="6" type="ORF">M72_29941</name>
</gene>
<dbReference type="PROSITE" id="PS50893">
    <property type="entry name" value="ABC_TRANSPORTER_2"/>
    <property type="match status" value="1"/>
</dbReference>
<dbReference type="SMART" id="SM00382">
    <property type="entry name" value="AAA"/>
    <property type="match status" value="1"/>
</dbReference>
<comment type="similarity">
    <text evidence="1">Belongs to the ABC transporter superfamily.</text>
</comment>
<dbReference type="AlphaFoldDB" id="A0A0M6WS42"/>
<dbReference type="STRING" id="301302.ERS852420_03417"/>
<dbReference type="GO" id="GO:0016887">
    <property type="term" value="F:ATP hydrolysis activity"/>
    <property type="evidence" value="ECO:0007669"/>
    <property type="project" value="InterPro"/>
</dbReference>
<dbReference type="CDD" id="cd03264">
    <property type="entry name" value="ABC_drug_resistance_like"/>
    <property type="match status" value="1"/>
</dbReference>
<evidence type="ECO:0000313" key="7">
    <source>
        <dbReference type="EMBL" id="CUN20077.1"/>
    </source>
</evidence>
<proteinExistence type="inferred from homology"/>
<reference evidence="8 11" key="3">
    <citation type="journal article" date="2019" name="Nat. Med.">
        <title>A library of human gut bacterial isolates paired with longitudinal multiomics data enables mechanistic microbiome research.</title>
        <authorList>
            <person name="Poyet M."/>
            <person name="Groussin M."/>
            <person name="Gibbons S.M."/>
            <person name="Avila-Pacheco J."/>
            <person name="Jiang X."/>
            <person name="Kearney S.M."/>
            <person name="Perrotta A.R."/>
            <person name="Berdy B."/>
            <person name="Zhao S."/>
            <person name="Lieberman T.D."/>
            <person name="Swanson P.K."/>
            <person name="Smith M."/>
            <person name="Roesemann S."/>
            <person name="Alexander J.E."/>
            <person name="Rich S.A."/>
            <person name="Livny J."/>
            <person name="Vlamakis H."/>
            <person name="Clish C."/>
            <person name="Bullock K."/>
            <person name="Deik A."/>
            <person name="Scott J."/>
            <person name="Pierce K.A."/>
            <person name="Xavier R.J."/>
            <person name="Alm E.J."/>
        </authorList>
    </citation>
    <scope>NUCLEOTIDE SEQUENCE [LARGE SCALE GENOMIC DNA]</scope>
    <source>
        <strain evidence="8 11">BIOML-A1</strain>
    </source>
</reference>
<dbReference type="EMBL" id="CVRR01000025">
    <property type="protein sequence ID" value="CRL39521.1"/>
    <property type="molecule type" value="Genomic_DNA"/>
</dbReference>
<sequence length="294" mass="33466">MKLEFKNVTKQYGEVNAVNKVNCVMEKGIYGLLGVNGAGKTTLMRMLCTIVQPSEGQILWNGKDIWKLGGEYREVLGYLPQDFGYYPDLTVYDYMMYISSIKGLKIPFARKKVKQLLNQVGMEKFSKRKMKNLSGGMVRRVGIAQAMLNDPQILVLDEPTAGLDPNERIRFRNLISELSEERLVLLSTHIVSDIEYIANNIMLMKDGELFYAGTAEDLVSSMREKVWQCNVSRSMIDKYMNEYLVGNIKTTKTGAELRIISIEKPTEDAVAVEKNLEDAFLFYFGEKSEEKQDA</sequence>
<reference evidence="6" key="2">
    <citation type="submission" date="2015-05" db="EMBL/GenBank/DDBJ databases">
        <authorList>
            <person name="Wang D.B."/>
            <person name="Wang M."/>
        </authorList>
    </citation>
    <scope>NUCLEOTIDE SEQUENCE [LARGE SCALE GENOMIC DNA]</scope>
    <source>
        <strain evidence="6">M72</strain>
    </source>
</reference>
<dbReference type="PANTHER" id="PTHR43335">
    <property type="entry name" value="ABC TRANSPORTER, ATP-BINDING PROTEIN"/>
    <property type="match status" value="1"/>
</dbReference>
<evidence type="ECO:0000313" key="10">
    <source>
        <dbReference type="Proteomes" id="UP000095495"/>
    </source>
</evidence>
<dbReference type="EMBL" id="WNAL01000042">
    <property type="protein sequence ID" value="MTR82947.1"/>
    <property type="molecule type" value="Genomic_DNA"/>
</dbReference>
<feature type="domain" description="ABC transporter" evidence="5">
    <location>
        <begin position="3"/>
        <end position="231"/>
    </location>
</feature>
<dbReference type="GeneID" id="99748894"/>
<dbReference type="GO" id="GO:0005524">
    <property type="term" value="F:ATP binding"/>
    <property type="evidence" value="ECO:0007669"/>
    <property type="project" value="UniProtKB-KW"/>
</dbReference>
<evidence type="ECO:0000259" key="5">
    <source>
        <dbReference type="PROSITE" id="PS50893"/>
    </source>
</evidence>
<dbReference type="InterPro" id="IPR003593">
    <property type="entry name" value="AAA+_ATPase"/>
</dbReference>
<dbReference type="OrthoDB" id="9775135at2"/>
<dbReference type="Pfam" id="PF00005">
    <property type="entry name" value="ABC_tran"/>
    <property type="match status" value="1"/>
</dbReference>
<organism evidence="6 9">
    <name type="scientific">Roseburia faecis</name>
    <dbReference type="NCBI Taxonomy" id="301302"/>
    <lineage>
        <taxon>Bacteria</taxon>
        <taxon>Bacillati</taxon>
        <taxon>Bacillota</taxon>
        <taxon>Clostridia</taxon>
        <taxon>Lachnospirales</taxon>
        <taxon>Lachnospiraceae</taxon>
        <taxon>Roseburia</taxon>
    </lineage>
</organism>
<dbReference type="Proteomes" id="UP000095495">
    <property type="component" value="Unassembled WGS sequence"/>
</dbReference>
<dbReference type="EMBL" id="CYXV01000023">
    <property type="protein sequence ID" value="CUN20077.1"/>
    <property type="molecule type" value="Genomic_DNA"/>
</dbReference>
<keyword evidence="4 7" id="KW-0067">ATP-binding</keyword>
<evidence type="ECO:0000313" key="8">
    <source>
        <dbReference type="EMBL" id="MTR82947.1"/>
    </source>
</evidence>
<dbReference type="Proteomes" id="UP000049979">
    <property type="component" value="Unassembled WGS sequence"/>
</dbReference>
<protein>
    <submittedName>
        <fullName evidence="8">ATP-binding cassette domain-containing protein</fullName>
    </submittedName>
    <submittedName>
        <fullName evidence="7">Uncharacterized ABC transporter ATP-binding protein YbhF</fullName>
    </submittedName>
</protein>
<evidence type="ECO:0000256" key="4">
    <source>
        <dbReference type="ARBA" id="ARBA00022840"/>
    </source>
</evidence>
<keyword evidence="2" id="KW-0813">Transport</keyword>
<dbReference type="Proteomes" id="UP000446657">
    <property type="component" value="Unassembled WGS sequence"/>
</dbReference>
<evidence type="ECO:0000256" key="1">
    <source>
        <dbReference type="ARBA" id="ARBA00005417"/>
    </source>
</evidence>
<dbReference type="PANTHER" id="PTHR43335:SF2">
    <property type="entry name" value="ABC TRANSPORTER, ATP-BINDING PROTEIN"/>
    <property type="match status" value="1"/>
</dbReference>
<dbReference type="InterPro" id="IPR003439">
    <property type="entry name" value="ABC_transporter-like_ATP-bd"/>
</dbReference>
<evidence type="ECO:0000313" key="9">
    <source>
        <dbReference type="Proteomes" id="UP000049979"/>
    </source>
</evidence>
<dbReference type="Gene3D" id="3.40.50.300">
    <property type="entry name" value="P-loop containing nucleotide triphosphate hydrolases"/>
    <property type="match status" value="1"/>
</dbReference>
<evidence type="ECO:0000256" key="2">
    <source>
        <dbReference type="ARBA" id="ARBA00022448"/>
    </source>
</evidence>
<accession>A0A0M6WS42</accession>
<dbReference type="InterPro" id="IPR027417">
    <property type="entry name" value="P-loop_NTPase"/>
</dbReference>
<dbReference type="SUPFAM" id="SSF52540">
    <property type="entry name" value="P-loop containing nucleoside triphosphate hydrolases"/>
    <property type="match status" value="1"/>
</dbReference>
<reference evidence="9" key="1">
    <citation type="submission" date="2015-05" db="EMBL/GenBank/DDBJ databases">
        <authorList>
            <consortium name="Pathogen Informatics"/>
        </authorList>
    </citation>
    <scope>NUCLEOTIDE SEQUENCE [LARGE SCALE GENOMIC DNA]</scope>
    <source>
        <strain evidence="7 10">2789STDY5608863</strain>
        <strain evidence="9">M72</strain>
    </source>
</reference>